<dbReference type="PANTHER" id="PTHR11358">
    <property type="entry name" value="ARGINASE/AGMATINASE"/>
    <property type="match status" value="1"/>
</dbReference>
<dbReference type="Proteomes" id="UP001499951">
    <property type="component" value="Unassembled WGS sequence"/>
</dbReference>
<protein>
    <submittedName>
        <fullName evidence="4">Formimidoylglutamase</fullName>
    </submittedName>
</protein>
<dbReference type="Gene3D" id="3.40.800.10">
    <property type="entry name" value="Ureohydrolase domain"/>
    <property type="match status" value="1"/>
</dbReference>
<dbReference type="SUPFAM" id="SSF52768">
    <property type="entry name" value="Arginase/deacetylase"/>
    <property type="match status" value="1"/>
</dbReference>
<evidence type="ECO:0000256" key="2">
    <source>
        <dbReference type="ARBA" id="ARBA00022801"/>
    </source>
</evidence>
<evidence type="ECO:0000313" key="5">
    <source>
        <dbReference type="Proteomes" id="UP001499951"/>
    </source>
</evidence>
<name>A0ABP3Q1K4_9PROT</name>
<dbReference type="PIRSF" id="PIRSF036979">
    <property type="entry name" value="Arginase"/>
    <property type="match status" value="1"/>
</dbReference>
<keyword evidence="1" id="KW-0479">Metal-binding</keyword>
<accession>A0ABP3Q1K4</accession>
<dbReference type="InterPro" id="IPR023696">
    <property type="entry name" value="Ureohydrolase_dom_sf"/>
</dbReference>
<evidence type="ECO:0000256" key="1">
    <source>
        <dbReference type="ARBA" id="ARBA00022723"/>
    </source>
</evidence>
<evidence type="ECO:0000313" key="4">
    <source>
        <dbReference type="EMBL" id="GAA0577506.1"/>
    </source>
</evidence>
<comment type="caution">
    <text evidence="4">The sequence shown here is derived from an EMBL/GenBank/DDBJ whole genome shotgun (WGS) entry which is preliminary data.</text>
</comment>
<keyword evidence="2" id="KW-0378">Hydrolase</keyword>
<comment type="similarity">
    <text evidence="3">Belongs to the arginase family.</text>
</comment>
<dbReference type="InterPro" id="IPR006035">
    <property type="entry name" value="Ureohydrolase"/>
</dbReference>
<keyword evidence="5" id="KW-1185">Reference proteome</keyword>
<dbReference type="RefSeq" id="WP_208393916.1">
    <property type="nucleotide sequence ID" value="NZ_JAASQS010000008.1"/>
</dbReference>
<organism evidence="4 5">
    <name type="scientific">Rhizomicrobium electricum</name>
    <dbReference type="NCBI Taxonomy" id="480070"/>
    <lineage>
        <taxon>Bacteria</taxon>
        <taxon>Pseudomonadati</taxon>
        <taxon>Pseudomonadota</taxon>
        <taxon>Alphaproteobacteria</taxon>
        <taxon>Micropepsales</taxon>
        <taxon>Micropepsaceae</taxon>
        <taxon>Rhizomicrobium</taxon>
    </lineage>
</organism>
<dbReference type="Pfam" id="PF00491">
    <property type="entry name" value="Arginase"/>
    <property type="match status" value="1"/>
</dbReference>
<dbReference type="PANTHER" id="PTHR11358:SF26">
    <property type="entry name" value="GUANIDINO ACID HYDROLASE, MITOCHONDRIAL"/>
    <property type="match status" value="1"/>
</dbReference>
<reference evidence="5" key="1">
    <citation type="journal article" date="2019" name="Int. J. Syst. Evol. Microbiol.">
        <title>The Global Catalogue of Microorganisms (GCM) 10K type strain sequencing project: providing services to taxonomists for standard genome sequencing and annotation.</title>
        <authorList>
            <consortium name="The Broad Institute Genomics Platform"/>
            <consortium name="The Broad Institute Genome Sequencing Center for Infectious Disease"/>
            <person name="Wu L."/>
            <person name="Ma J."/>
        </authorList>
    </citation>
    <scope>NUCLEOTIDE SEQUENCE [LARGE SCALE GENOMIC DNA]</scope>
    <source>
        <strain evidence="5">JCM 15089</strain>
    </source>
</reference>
<dbReference type="PROSITE" id="PS51409">
    <property type="entry name" value="ARGINASE_2"/>
    <property type="match status" value="1"/>
</dbReference>
<dbReference type="EMBL" id="BAAADD010000007">
    <property type="protein sequence ID" value="GAA0577506.1"/>
    <property type="molecule type" value="Genomic_DNA"/>
</dbReference>
<sequence length="309" mass="32506">MPESPATMMEMSENKRWHSVRDLLGTKADAAVALVGAPLGRESITPGHCDLAPQVLREALRRMSVYDLETGTDLKDVAVFDTGDVAVSDLKPAEAFEPIKAAVAAQAGRGLTILAGGNNAVTRPGVHGLDRTLAQVGLMTLDAHFDLRDTDGGLNNGNPIAALLEDGLPGDHISQIGLLPFANTAKAHDKAKRAGISVRTAGDCRRQGFVAVVAAELERLAGLCDAIYVDFDIDVIDRAQMPAAPGARPGGIAVHDFFAAARLIAAHPKVRVVDLAEFDPSLDVAAIGALTAARWFAELLAGFSERQVP</sequence>
<proteinExistence type="inferred from homology"/>
<evidence type="ECO:0000256" key="3">
    <source>
        <dbReference type="PROSITE-ProRule" id="PRU00742"/>
    </source>
</evidence>
<gene>
    <name evidence="4" type="primary">hutG</name>
    <name evidence="4" type="ORF">GCM10008942_27990</name>
</gene>